<sequence length="109" mass="11148">MAVTDWRVSAAPDGGHRFVCGPDTGDGVREAEGEGSGPLPACVAALSRAGIDVTILDFREHATRGDGDSEAVAYVECRSGGVTAWDVGLDASGQAASVRALLAAVHRVR</sequence>
<dbReference type="SUPFAM" id="SSF110921">
    <property type="entry name" value="2-isopropylmalate synthase LeuA, allosteric (dimerisation) domain"/>
    <property type="match status" value="1"/>
</dbReference>
<dbReference type="Gene3D" id="3.30.160.270">
    <property type="match status" value="1"/>
</dbReference>
<gene>
    <name evidence="3" type="ORF">B1H18_13700</name>
</gene>
<accession>A0A1V4A9T4</accession>
<name>A0A1V4A9T4_9ACTN</name>
<evidence type="ECO:0000256" key="1">
    <source>
        <dbReference type="ARBA" id="ARBA00022679"/>
    </source>
</evidence>
<evidence type="ECO:0000313" key="3">
    <source>
        <dbReference type="EMBL" id="OON79624.1"/>
    </source>
</evidence>
<protein>
    <recommendedName>
        <fullName evidence="2">2-isopropylmalate synthase LeuA allosteric (dimerisation) domain-containing protein</fullName>
    </recommendedName>
</protein>
<dbReference type="InterPro" id="IPR036230">
    <property type="entry name" value="LeuA_allosteric_dom_sf"/>
</dbReference>
<reference evidence="3 4" key="1">
    <citation type="submission" date="2017-02" db="EMBL/GenBank/DDBJ databases">
        <title>Draft Genome Sequence of Streptomyces tsukubaensis F601, a Producer of the immunosuppressant tacrolimus FK506.</title>
        <authorList>
            <person name="Zong G."/>
            <person name="Zhong C."/>
            <person name="Fu J."/>
            <person name="Qin R."/>
            <person name="Cao G."/>
        </authorList>
    </citation>
    <scope>NUCLEOTIDE SEQUENCE [LARGE SCALE GENOMIC DNA]</scope>
    <source>
        <strain evidence="3 4">F601</strain>
    </source>
</reference>
<keyword evidence="1" id="KW-0808">Transferase</keyword>
<dbReference type="RefSeq" id="WP_227025289.1">
    <property type="nucleotide sequence ID" value="NZ_MVFC01000009.1"/>
</dbReference>
<dbReference type="PANTHER" id="PTHR46911:SF1">
    <property type="entry name" value="2-ISOPROPYLMALATE SYNTHASE"/>
    <property type="match status" value="1"/>
</dbReference>
<dbReference type="GO" id="GO:0003852">
    <property type="term" value="F:2-isopropylmalate synthase activity"/>
    <property type="evidence" value="ECO:0007669"/>
    <property type="project" value="InterPro"/>
</dbReference>
<dbReference type="AlphaFoldDB" id="A0A1V4A9T4"/>
<proteinExistence type="predicted"/>
<comment type="caution">
    <text evidence="3">The sequence shown here is derived from an EMBL/GenBank/DDBJ whole genome shotgun (WGS) entry which is preliminary data.</text>
</comment>
<dbReference type="SMART" id="SM00917">
    <property type="entry name" value="LeuA_dimer"/>
    <property type="match status" value="1"/>
</dbReference>
<organism evidence="3 4">
    <name type="scientific">Streptomyces tsukubensis</name>
    <dbReference type="NCBI Taxonomy" id="83656"/>
    <lineage>
        <taxon>Bacteria</taxon>
        <taxon>Bacillati</taxon>
        <taxon>Actinomycetota</taxon>
        <taxon>Actinomycetes</taxon>
        <taxon>Kitasatosporales</taxon>
        <taxon>Streptomycetaceae</taxon>
        <taxon>Streptomyces</taxon>
    </lineage>
</organism>
<evidence type="ECO:0000313" key="4">
    <source>
        <dbReference type="Proteomes" id="UP000190539"/>
    </source>
</evidence>
<keyword evidence="4" id="KW-1185">Reference proteome</keyword>
<dbReference type="Pfam" id="PF08502">
    <property type="entry name" value="LeuA_dimer"/>
    <property type="match status" value="1"/>
</dbReference>
<dbReference type="EMBL" id="MVFC01000009">
    <property type="protein sequence ID" value="OON79624.1"/>
    <property type="molecule type" value="Genomic_DNA"/>
</dbReference>
<dbReference type="GO" id="GO:0009098">
    <property type="term" value="P:L-leucine biosynthetic process"/>
    <property type="evidence" value="ECO:0007669"/>
    <property type="project" value="InterPro"/>
</dbReference>
<dbReference type="InterPro" id="IPR013709">
    <property type="entry name" value="2-isopropylmalate_synth_dimer"/>
</dbReference>
<evidence type="ECO:0000259" key="2">
    <source>
        <dbReference type="SMART" id="SM00917"/>
    </source>
</evidence>
<feature type="domain" description="2-isopropylmalate synthase LeuA allosteric (dimerisation)" evidence="2">
    <location>
        <begin position="2"/>
        <end position="109"/>
    </location>
</feature>
<dbReference type="STRING" id="83656.B1H18_13700"/>
<dbReference type="PANTHER" id="PTHR46911">
    <property type="match status" value="1"/>
</dbReference>
<dbReference type="Proteomes" id="UP000190539">
    <property type="component" value="Unassembled WGS sequence"/>
</dbReference>